<dbReference type="RefSeq" id="WP_146374801.1">
    <property type="nucleotide sequence ID" value="NZ_VOHW01000001.1"/>
</dbReference>
<dbReference type="InterPro" id="IPR036291">
    <property type="entry name" value="NAD(P)-bd_dom_sf"/>
</dbReference>
<sequence>MNNAAIIAQTMNNAGFDVLPMEMDLSSRSSILSLIDEAQKHGEISMLVNVAGVSVFHRARIRVGDFGGNAFGPPEKGRLIVYFYVCCSSLPYDSVKSRTCFPKNMYDFSKKHVRVFRK</sequence>
<dbReference type="SUPFAM" id="SSF51735">
    <property type="entry name" value="NAD(P)-binding Rossmann-fold domains"/>
    <property type="match status" value="1"/>
</dbReference>
<evidence type="ECO:0000313" key="1">
    <source>
        <dbReference type="EMBL" id="TWV64480.1"/>
    </source>
</evidence>
<organism evidence="1 2">
    <name type="scientific">Parabacteroides distasonis</name>
    <dbReference type="NCBI Taxonomy" id="823"/>
    <lineage>
        <taxon>Bacteria</taxon>
        <taxon>Pseudomonadati</taxon>
        <taxon>Bacteroidota</taxon>
        <taxon>Bacteroidia</taxon>
        <taxon>Bacteroidales</taxon>
        <taxon>Tannerellaceae</taxon>
        <taxon>Parabacteroides</taxon>
    </lineage>
</organism>
<protein>
    <recommendedName>
        <fullName evidence="3">SDR family NAD(P)-dependent oxidoreductase</fullName>
    </recommendedName>
</protein>
<dbReference type="AlphaFoldDB" id="A0A5C6KMD7"/>
<evidence type="ECO:0008006" key="3">
    <source>
        <dbReference type="Google" id="ProtNLM"/>
    </source>
</evidence>
<dbReference type="Gene3D" id="3.40.50.720">
    <property type="entry name" value="NAD(P)-binding Rossmann-like Domain"/>
    <property type="match status" value="1"/>
</dbReference>
<comment type="caution">
    <text evidence="1">The sequence shown here is derived from an EMBL/GenBank/DDBJ whole genome shotgun (WGS) entry which is preliminary data.</text>
</comment>
<reference evidence="1 2" key="1">
    <citation type="submission" date="2019-07" db="EMBL/GenBank/DDBJ databases">
        <title>Genome sequencing of Parabacteroides distasonis iSURF_7.</title>
        <authorList>
            <person name="Degefu H.N."/>
            <person name="Ruoff K.L."/>
            <person name="Price C.E."/>
            <person name="Valls R.A."/>
            <person name="O'Toole G.A."/>
        </authorList>
    </citation>
    <scope>NUCLEOTIDE SEQUENCE [LARGE SCALE GENOMIC DNA]</scope>
    <source>
        <strain evidence="1 2">CFPLTA003_1B</strain>
    </source>
</reference>
<evidence type="ECO:0000313" key="2">
    <source>
        <dbReference type="Proteomes" id="UP000315827"/>
    </source>
</evidence>
<gene>
    <name evidence="1" type="ORF">FSA05_02375</name>
</gene>
<name>A0A5C6KMD7_PARDI</name>
<dbReference type="EMBL" id="VOHW01000001">
    <property type="protein sequence ID" value="TWV64480.1"/>
    <property type="molecule type" value="Genomic_DNA"/>
</dbReference>
<accession>A0A5C6KMD7</accession>
<dbReference type="Proteomes" id="UP000315827">
    <property type="component" value="Unassembled WGS sequence"/>
</dbReference>
<proteinExistence type="predicted"/>